<dbReference type="InterPro" id="IPR035965">
    <property type="entry name" value="PAS-like_dom_sf"/>
</dbReference>
<dbReference type="EC" id="2.7.13.3" evidence="2"/>
<dbReference type="EMBL" id="WURB01000022">
    <property type="protein sequence ID" value="MXQ13823.1"/>
    <property type="molecule type" value="Genomic_DNA"/>
</dbReference>
<evidence type="ECO:0000256" key="2">
    <source>
        <dbReference type="ARBA" id="ARBA00012438"/>
    </source>
</evidence>
<dbReference type="InterPro" id="IPR000014">
    <property type="entry name" value="PAS"/>
</dbReference>
<keyword evidence="7" id="KW-0418">Kinase</keyword>
<dbReference type="InterPro" id="IPR013655">
    <property type="entry name" value="PAS_fold_3"/>
</dbReference>
<dbReference type="GO" id="GO:0005524">
    <property type="term" value="F:ATP binding"/>
    <property type="evidence" value="ECO:0007669"/>
    <property type="project" value="UniProtKB-KW"/>
</dbReference>
<evidence type="ECO:0000256" key="8">
    <source>
        <dbReference type="ARBA" id="ARBA00022840"/>
    </source>
</evidence>
<dbReference type="PROSITE" id="PS50112">
    <property type="entry name" value="PAS"/>
    <property type="match status" value="1"/>
</dbReference>
<protein>
    <recommendedName>
        <fullName evidence="3">Blue-light-activated histidine kinase</fullName>
        <ecNumber evidence="2">2.7.13.3</ecNumber>
    </recommendedName>
</protein>
<dbReference type="InterPro" id="IPR011102">
    <property type="entry name" value="Sig_transdc_His_kinase_HWE"/>
</dbReference>
<dbReference type="InterPro" id="IPR013656">
    <property type="entry name" value="PAS_4"/>
</dbReference>
<dbReference type="Pfam" id="PF07536">
    <property type="entry name" value="HWE_HK"/>
    <property type="match status" value="1"/>
</dbReference>
<sequence length="501" mass="55993">MIMFRWMNVPRSALPASPDQQRISGALVIPDDDGPSRGPISDAKDHGRLAVLLEGIGDAFYSLDGEWRFTYINRAAQEHFGAPAPSMLGRVIWDVFPHSPHSEGTDLRRRCEDVFRTGVAASFESRTVGAPGRHLEYRVFPYDGGIAVSFRDWTERRRTEEYLRESRAQLSALADNLPLGMVYQMRDAENFFDRRFIYVSASCERINGVPAERAIEDPTALYDLLLPEFREKVFQAQIESHATGKPFDMEIAIRHGVTGELRWQRIMATRRILPNGEAIWDGLQIDITDHKRAEDHLRLLINELNHRVKNTLATVQSLAAQSFSRLASHEDEELRAARSAFEARLFALARGHDVLTRENWEGANLSDVLAEACAPYKASAAERTRIGMDGPDLRIAPPMALCLSMTLHELFTNALKYGALSNSSGRIRLSWSTFAAATGQRLIMRWEERGGPPVSPPRRTGFGSRLIQKGLARELNGSAHIAYESAGVICTIDVPLEGIGS</sequence>
<dbReference type="NCBIfam" id="TIGR00229">
    <property type="entry name" value="sensory_box"/>
    <property type="match status" value="1"/>
</dbReference>
<keyword evidence="11" id="KW-1185">Reference proteome</keyword>
<comment type="catalytic activity">
    <reaction evidence="1">
        <text>ATP + protein L-histidine = ADP + protein N-phospho-L-histidine.</text>
        <dbReference type="EC" id="2.7.13.3"/>
    </reaction>
</comment>
<dbReference type="SUPFAM" id="SSF55785">
    <property type="entry name" value="PYP-like sensor domain (PAS domain)"/>
    <property type="match status" value="2"/>
</dbReference>
<evidence type="ECO:0000256" key="3">
    <source>
        <dbReference type="ARBA" id="ARBA00021740"/>
    </source>
</evidence>
<dbReference type="Gene3D" id="3.30.565.10">
    <property type="entry name" value="Histidine kinase-like ATPase, C-terminal domain"/>
    <property type="match status" value="1"/>
</dbReference>
<dbReference type="OrthoDB" id="341208at2"/>
<accession>A0A7X3MV46</accession>
<dbReference type="InterPro" id="IPR036890">
    <property type="entry name" value="HATPase_C_sf"/>
</dbReference>
<dbReference type="GO" id="GO:0004673">
    <property type="term" value="F:protein histidine kinase activity"/>
    <property type="evidence" value="ECO:0007669"/>
    <property type="project" value="UniProtKB-EC"/>
</dbReference>
<feature type="domain" description="PAS" evidence="9">
    <location>
        <begin position="45"/>
        <end position="90"/>
    </location>
</feature>
<evidence type="ECO:0000259" key="9">
    <source>
        <dbReference type="PROSITE" id="PS50112"/>
    </source>
</evidence>
<proteinExistence type="predicted"/>
<dbReference type="Gene3D" id="3.30.450.20">
    <property type="entry name" value="PAS domain"/>
    <property type="match status" value="2"/>
</dbReference>
<dbReference type="SMART" id="SM00911">
    <property type="entry name" value="HWE_HK"/>
    <property type="match status" value="1"/>
</dbReference>
<name>A0A7X3MV46_9HYPH</name>
<keyword evidence="4" id="KW-0597">Phosphoprotein</keyword>
<dbReference type="SMART" id="SM00091">
    <property type="entry name" value="PAS"/>
    <property type="match status" value="2"/>
</dbReference>
<gene>
    <name evidence="10" type="ORF">GR328_20650</name>
</gene>
<dbReference type="AlphaFoldDB" id="A0A7X3MV46"/>
<reference evidence="10 11" key="1">
    <citation type="submission" date="2019-12" db="EMBL/GenBank/DDBJ databases">
        <authorList>
            <person name="Yuan C.-G."/>
        </authorList>
    </citation>
    <scope>NUCLEOTIDE SEQUENCE [LARGE SCALE GENOMIC DNA]</scope>
    <source>
        <strain evidence="10 11">KCTC 23863</strain>
    </source>
</reference>
<evidence type="ECO:0000313" key="10">
    <source>
        <dbReference type="EMBL" id="MXQ13823.1"/>
    </source>
</evidence>
<keyword evidence="5" id="KW-0808">Transferase</keyword>
<comment type="caution">
    <text evidence="10">The sequence shown here is derived from an EMBL/GenBank/DDBJ whole genome shotgun (WGS) entry which is preliminary data.</text>
</comment>
<dbReference type="Proteomes" id="UP000436483">
    <property type="component" value="Unassembled WGS sequence"/>
</dbReference>
<evidence type="ECO:0000313" key="11">
    <source>
        <dbReference type="Proteomes" id="UP000436483"/>
    </source>
</evidence>
<keyword evidence="8" id="KW-0067">ATP-binding</keyword>
<dbReference type="Pfam" id="PF08447">
    <property type="entry name" value="PAS_3"/>
    <property type="match status" value="1"/>
</dbReference>
<keyword evidence="6" id="KW-0547">Nucleotide-binding</keyword>
<dbReference type="PANTHER" id="PTHR41523:SF7">
    <property type="entry name" value="HISTIDINE KINASE"/>
    <property type="match status" value="1"/>
</dbReference>
<dbReference type="PANTHER" id="PTHR41523">
    <property type="entry name" value="TWO-COMPONENT SYSTEM SENSOR PROTEIN"/>
    <property type="match status" value="1"/>
</dbReference>
<organism evidence="10 11">
    <name type="scientific">Microvirga makkahensis</name>
    <dbReference type="NCBI Taxonomy" id="1128670"/>
    <lineage>
        <taxon>Bacteria</taxon>
        <taxon>Pseudomonadati</taxon>
        <taxon>Pseudomonadota</taxon>
        <taxon>Alphaproteobacteria</taxon>
        <taxon>Hyphomicrobiales</taxon>
        <taxon>Methylobacteriaceae</taxon>
        <taxon>Microvirga</taxon>
    </lineage>
</organism>
<evidence type="ECO:0000256" key="7">
    <source>
        <dbReference type="ARBA" id="ARBA00022777"/>
    </source>
</evidence>
<reference evidence="10 11" key="2">
    <citation type="submission" date="2020-01" db="EMBL/GenBank/DDBJ databases">
        <title>Microvirga sp. nov., an arsenate reduction bacterium isolated from Tibet hotspring sediments.</title>
        <authorList>
            <person name="Xian W.-D."/>
            <person name="Li W.-J."/>
        </authorList>
    </citation>
    <scope>NUCLEOTIDE SEQUENCE [LARGE SCALE GENOMIC DNA]</scope>
    <source>
        <strain evidence="10 11">KCTC 23863</strain>
    </source>
</reference>
<dbReference type="SUPFAM" id="SSF55874">
    <property type="entry name" value="ATPase domain of HSP90 chaperone/DNA topoisomerase II/histidine kinase"/>
    <property type="match status" value="1"/>
</dbReference>
<evidence type="ECO:0000256" key="6">
    <source>
        <dbReference type="ARBA" id="ARBA00022741"/>
    </source>
</evidence>
<dbReference type="Pfam" id="PF08448">
    <property type="entry name" value="PAS_4"/>
    <property type="match status" value="1"/>
</dbReference>
<dbReference type="CDD" id="cd00130">
    <property type="entry name" value="PAS"/>
    <property type="match status" value="1"/>
</dbReference>
<evidence type="ECO:0000256" key="4">
    <source>
        <dbReference type="ARBA" id="ARBA00022553"/>
    </source>
</evidence>
<evidence type="ECO:0000256" key="1">
    <source>
        <dbReference type="ARBA" id="ARBA00000085"/>
    </source>
</evidence>
<evidence type="ECO:0000256" key="5">
    <source>
        <dbReference type="ARBA" id="ARBA00022679"/>
    </source>
</evidence>